<accession>A0A1X7TJT9</accession>
<dbReference type="GO" id="GO:0031410">
    <property type="term" value="C:cytoplasmic vesicle"/>
    <property type="evidence" value="ECO:0007669"/>
    <property type="project" value="TreeGrafter"/>
</dbReference>
<protein>
    <recommendedName>
        <fullName evidence="2">PKD domain-containing protein</fullName>
    </recommendedName>
</protein>
<sequence length="102" mass="11175">MSPAAYGHDGFGISQYKWIKSDSSPAIGGMVGGSDSEPFLMVSNLINGTYNFTLMVTNSNGKINTDNVTVTVKEDPYERLMVEVYVDTDMYSFTEADLVRGD</sequence>
<proteinExistence type="predicted"/>
<dbReference type="PANTHER" id="PTHR46182:SF2">
    <property type="entry name" value="FI19480P1"/>
    <property type="match status" value="1"/>
</dbReference>
<dbReference type="PANTHER" id="PTHR46182">
    <property type="entry name" value="FI19480P1"/>
    <property type="match status" value="1"/>
</dbReference>
<evidence type="ECO:0008006" key="2">
    <source>
        <dbReference type="Google" id="ProtNLM"/>
    </source>
</evidence>
<dbReference type="InterPro" id="IPR035986">
    <property type="entry name" value="PKD_dom_sf"/>
</dbReference>
<dbReference type="Pfam" id="PF22352">
    <property type="entry name" value="K319L-like_PKD"/>
    <property type="match status" value="1"/>
</dbReference>
<dbReference type="InterPro" id="IPR029865">
    <property type="entry name" value="KIAA0319-like"/>
</dbReference>
<evidence type="ECO:0000313" key="1">
    <source>
        <dbReference type="EnsemblMetazoa" id="Aqu2.1.15129_001"/>
    </source>
</evidence>
<dbReference type="Gene3D" id="2.60.40.10">
    <property type="entry name" value="Immunoglobulins"/>
    <property type="match status" value="1"/>
</dbReference>
<dbReference type="STRING" id="400682.A0A1X7TJT9"/>
<dbReference type="AlphaFoldDB" id="A0A1X7TJT9"/>
<dbReference type="SUPFAM" id="SSF49299">
    <property type="entry name" value="PKD domain"/>
    <property type="match status" value="1"/>
</dbReference>
<dbReference type="GO" id="GO:0016020">
    <property type="term" value="C:membrane"/>
    <property type="evidence" value="ECO:0007669"/>
    <property type="project" value="TreeGrafter"/>
</dbReference>
<organism evidence="1">
    <name type="scientific">Amphimedon queenslandica</name>
    <name type="common">Sponge</name>
    <dbReference type="NCBI Taxonomy" id="400682"/>
    <lineage>
        <taxon>Eukaryota</taxon>
        <taxon>Metazoa</taxon>
        <taxon>Porifera</taxon>
        <taxon>Demospongiae</taxon>
        <taxon>Heteroscleromorpha</taxon>
        <taxon>Haplosclerida</taxon>
        <taxon>Niphatidae</taxon>
        <taxon>Amphimedon</taxon>
    </lineage>
</organism>
<reference evidence="1" key="1">
    <citation type="submission" date="2017-05" db="UniProtKB">
        <authorList>
            <consortium name="EnsemblMetazoa"/>
        </authorList>
    </citation>
    <scope>IDENTIFICATION</scope>
</reference>
<dbReference type="InParanoid" id="A0A1X7TJT9"/>
<dbReference type="EnsemblMetazoa" id="Aqu2.1.15129_001">
    <property type="protein sequence ID" value="Aqu2.1.15129_001"/>
    <property type="gene ID" value="Aqu2.1.15129"/>
</dbReference>
<dbReference type="InterPro" id="IPR013783">
    <property type="entry name" value="Ig-like_fold"/>
</dbReference>
<name>A0A1X7TJT9_AMPQE</name>